<keyword evidence="4" id="KW-1185">Reference proteome</keyword>
<dbReference type="EMBL" id="CP036275">
    <property type="protein sequence ID" value="QDU37399.1"/>
    <property type="molecule type" value="Genomic_DNA"/>
</dbReference>
<protein>
    <submittedName>
        <fullName evidence="3">FG-GAP repeat protein</fullName>
    </submittedName>
</protein>
<feature type="chain" id="PRO_5021792025" evidence="2">
    <location>
        <begin position="25"/>
        <end position="810"/>
    </location>
</feature>
<accession>A0A517Z4L8</accession>
<evidence type="ECO:0000313" key="3">
    <source>
        <dbReference type="EMBL" id="QDU37399.1"/>
    </source>
</evidence>
<gene>
    <name evidence="3" type="ORF">Mal4_17100</name>
</gene>
<evidence type="ECO:0000313" key="4">
    <source>
        <dbReference type="Proteomes" id="UP000320496"/>
    </source>
</evidence>
<dbReference type="AlphaFoldDB" id="A0A517Z4L8"/>
<dbReference type="PANTHER" id="PTHR44103">
    <property type="entry name" value="PROPROTEIN CONVERTASE P"/>
    <property type="match status" value="1"/>
</dbReference>
<dbReference type="PANTHER" id="PTHR44103:SF1">
    <property type="entry name" value="PROPROTEIN CONVERTASE P"/>
    <property type="match status" value="1"/>
</dbReference>
<name>A0A517Z4L8_9PLAN</name>
<dbReference type="PROSITE" id="PS51257">
    <property type="entry name" value="PROKAR_LIPOPROTEIN"/>
    <property type="match status" value="1"/>
</dbReference>
<reference evidence="3 4" key="1">
    <citation type="submission" date="2019-02" db="EMBL/GenBank/DDBJ databases">
        <title>Deep-cultivation of Planctomycetes and their phenomic and genomic characterization uncovers novel biology.</title>
        <authorList>
            <person name="Wiegand S."/>
            <person name="Jogler M."/>
            <person name="Boedeker C."/>
            <person name="Pinto D."/>
            <person name="Vollmers J."/>
            <person name="Rivas-Marin E."/>
            <person name="Kohn T."/>
            <person name="Peeters S.H."/>
            <person name="Heuer A."/>
            <person name="Rast P."/>
            <person name="Oberbeckmann S."/>
            <person name="Bunk B."/>
            <person name="Jeske O."/>
            <person name="Meyerdierks A."/>
            <person name="Storesund J.E."/>
            <person name="Kallscheuer N."/>
            <person name="Luecker S."/>
            <person name="Lage O.M."/>
            <person name="Pohl T."/>
            <person name="Merkel B.J."/>
            <person name="Hornburger P."/>
            <person name="Mueller R.-W."/>
            <person name="Bruemmer F."/>
            <person name="Labrenz M."/>
            <person name="Spormann A.M."/>
            <person name="Op den Camp H."/>
            <person name="Overmann J."/>
            <person name="Amann R."/>
            <person name="Jetten M.S.M."/>
            <person name="Mascher T."/>
            <person name="Medema M.H."/>
            <person name="Devos D.P."/>
            <person name="Kaster A.-K."/>
            <person name="Ovreas L."/>
            <person name="Rohde M."/>
            <person name="Galperin M.Y."/>
            <person name="Jogler C."/>
        </authorList>
    </citation>
    <scope>NUCLEOTIDE SEQUENCE [LARGE SCALE GENOMIC DNA]</scope>
    <source>
        <strain evidence="3 4">Mal4</strain>
    </source>
</reference>
<dbReference type="InterPro" id="IPR028994">
    <property type="entry name" value="Integrin_alpha_N"/>
</dbReference>
<evidence type="ECO:0000256" key="1">
    <source>
        <dbReference type="ARBA" id="ARBA00022729"/>
    </source>
</evidence>
<dbReference type="KEGG" id="mri:Mal4_17100"/>
<dbReference type="RefSeq" id="WP_197444223.1">
    <property type="nucleotide sequence ID" value="NZ_CP036275.1"/>
</dbReference>
<dbReference type="Proteomes" id="UP000320496">
    <property type="component" value="Chromosome"/>
</dbReference>
<organism evidence="3 4">
    <name type="scientific">Maioricimonas rarisocia</name>
    <dbReference type="NCBI Taxonomy" id="2528026"/>
    <lineage>
        <taxon>Bacteria</taxon>
        <taxon>Pseudomonadati</taxon>
        <taxon>Planctomycetota</taxon>
        <taxon>Planctomycetia</taxon>
        <taxon>Planctomycetales</taxon>
        <taxon>Planctomycetaceae</taxon>
        <taxon>Maioricimonas</taxon>
    </lineage>
</organism>
<evidence type="ECO:0000256" key="2">
    <source>
        <dbReference type="SAM" id="SignalP"/>
    </source>
</evidence>
<dbReference type="Gene3D" id="2.130.10.130">
    <property type="entry name" value="Integrin alpha, N-terminal"/>
    <property type="match status" value="3"/>
</dbReference>
<dbReference type="SUPFAM" id="SSF69318">
    <property type="entry name" value="Integrin alpha N-terminal domain"/>
    <property type="match status" value="3"/>
</dbReference>
<sequence length="810" mass="90014" precursor="true">MNRALRTCAGTIALTIAWSVAACAADDASEVSRIEWTRDASYRLLVRVPAVALGDREQDERPAECVIDFKAQLDSLGIEARPDLTSLRVVACDPQTGKALPSPTGESDAAGRPFRWYDDAIPYEFPEFANAVSRTDGRIVRRSRVRGGYFFNVVGDWESGRLVWMHRPVTNKPTLYAIYFNLLSEGQLPDQLPPRGWVGDGLPRCAAIGRTTMGADHSRVELTDWNGDGLVDLLVGEHYGHVLWWPNLGTRQKPVFRYARFVFSDGQPLDAGIAAAPCVVDWDGDGTEDLLVGTHWNRLLYYRNVGTNDRRQLEYRGPVELDGEPLELPLTPLTRGSEGVFRRDYYPVPEAVDWDGDGDVDLLAGGYITGLIFFYENVGPGEEGTPRLRLVGPIRAGDGPLNVGHWCASPCVADFDGDGSLDLLTGNMPMYLQPDEQEQHRRTFLQYFTGHSFSGPIELEPRPFPGTGRFPHERLATPRAADWDDDGDLDLVVSARENIYLYENVGTPQRPDFRMHADPLKVPWGLATVPVDQFRDWNDDGHPDAVRGYTVHLNDGVGNPYRWSQTVSVLPPGQNIDHPSGIGDDWFWPYLDDFDQDGRVDVLFGDWFGHVWLHRNLSSGDEKQFDLAGIRLEAGGQPIKVGPLDRDPEKDFGALQGARTVLTVEDFDHDGRRDLVVGDTYGVVRFFRNAGGPPHEPRFDMPVEIGNLGIRGLVDATDWNEDGWPDVIASAASGRVRVFLNDGSGNAGFGDGFDPGLPPIVQPRVMMVDLNGDGDEDLFLPSTQGSCFVERSFLRHGYATAELMRIERRP</sequence>
<keyword evidence="1 2" id="KW-0732">Signal</keyword>
<feature type="signal peptide" evidence="2">
    <location>
        <begin position="1"/>
        <end position="24"/>
    </location>
</feature>
<dbReference type="InterPro" id="IPR013517">
    <property type="entry name" value="FG-GAP"/>
</dbReference>
<proteinExistence type="predicted"/>
<dbReference type="Pfam" id="PF13517">
    <property type="entry name" value="FG-GAP_3"/>
    <property type="match status" value="3"/>
</dbReference>